<name>A0A3M7Q7Q8_BRAPC</name>
<reference evidence="1 2" key="1">
    <citation type="journal article" date="2018" name="Sci. Rep.">
        <title>Genomic signatures of local adaptation to the degree of environmental predictability in rotifers.</title>
        <authorList>
            <person name="Franch-Gras L."/>
            <person name="Hahn C."/>
            <person name="Garcia-Roger E.M."/>
            <person name="Carmona M.J."/>
            <person name="Serra M."/>
            <person name="Gomez A."/>
        </authorList>
    </citation>
    <scope>NUCLEOTIDE SEQUENCE [LARGE SCALE GENOMIC DNA]</scope>
    <source>
        <strain evidence="1">HYR1</strain>
    </source>
</reference>
<protein>
    <submittedName>
        <fullName evidence="1">Uncharacterized protein</fullName>
    </submittedName>
</protein>
<proteinExistence type="predicted"/>
<keyword evidence="2" id="KW-1185">Reference proteome</keyword>
<dbReference type="AlphaFoldDB" id="A0A3M7Q7Q8"/>
<comment type="caution">
    <text evidence="1">The sequence shown here is derived from an EMBL/GenBank/DDBJ whole genome shotgun (WGS) entry which is preliminary data.</text>
</comment>
<gene>
    <name evidence="1" type="ORF">BpHYR1_051296</name>
</gene>
<evidence type="ECO:0000313" key="1">
    <source>
        <dbReference type="EMBL" id="RNA07212.1"/>
    </source>
</evidence>
<dbReference type="Proteomes" id="UP000276133">
    <property type="component" value="Unassembled WGS sequence"/>
</dbReference>
<organism evidence="1 2">
    <name type="scientific">Brachionus plicatilis</name>
    <name type="common">Marine rotifer</name>
    <name type="synonym">Brachionus muelleri</name>
    <dbReference type="NCBI Taxonomy" id="10195"/>
    <lineage>
        <taxon>Eukaryota</taxon>
        <taxon>Metazoa</taxon>
        <taxon>Spiralia</taxon>
        <taxon>Gnathifera</taxon>
        <taxon>Rotifera</taxon>
        <taxon>Eurotatoria</taxon>
        <taxon>Monogononta</taxon>
        <taxon>Pseudotrocha</taxon>
        <taxon>Ploima</taxon>
        <taxon>Brachionidae</taxon>
        <taxon>Brachionus</taxon>
    </lineage>
</organism>
<dbReference type="EMBL" id="REGN01007124">
    <property type="protein sequence ID" value="RNA07212.1"/>
    <property type="molecule type" value="Genomic_DNA"/>
</dbReference>
<evidence type="ECO:0000313" key="2">
    <source>
        <dbReference type="Proteomes" id="UP000276133"/>
    </source>
</evidence>
<accession>A0A3M7Q7Q8</accession>
<sequence length="64" mass="7692">MFYLCDSAQELINFIKEGFWHLNNNFMCTQSLNFYVTVKNLMALKKQLENLNKDLVRYFSISFN</sequence>